<keyword evidence="1 2" id="KW-0238">DNA-binding</keyword>
<name>A0A1Q2CWM1_9ACTN</name>
<feature type="domain" description="Core-binding (CB)" evidence="3">
    <location>
        <begin position="24"/>
        <end position="127"/>
    </location>
</feature>
<evidence type="ECO:0000313" key="4">
    <source>
        <dbReference type="EMBL" id="AQP50489.1"/>
    </source>
</evidence>
<dbReference type="STRING" id="399497.BW733_06240"/>
<dbReference type="PROSITE" id="PS51900">
    <property type="entry name" value="CB"/>
    <property type="match status" value="1"/>
</dbReference>
<keyword evidence="5" id="KW-1185">Reference proteome</keyword>
<dbReference type="EMBL" id="CP019607">
    <property type="protein sequence ID" value="AQP50489.1"/>
    <property type="molecule type" value="Genomic_DNA"/>
</dbReference>
<reference evidence="4 5" key="1">
    <citation type="journal article" date="2008" name="Int. J. Syst. Evol. Microbiol.">
        <title>Tessaracoccus flavescens sp. nov., isolated from marine sediment.</title>
        <authorList>
            <person name="Lee D.W."/>
            <person name="Lee S.D."/>
        </authorList>
    </citation>
    <scope>NUCLEOTIDE SEQUENCE [LARGE SCALE GENOMIC DNA]</scope>
    <source>
        <strain evidence="4 5">SST-39T</strain>
    </source>
</reference>
<organism evidence="4 5">
    <name type="scientific">Tessaracoccus flavescens</name>
    <dbReference type="NCBI Taxonomy" id="399497"/>
    <lineage>
        <taxon>Bacteria</taxon>
        <taxon>Bacillati</taxon>
        <taxon>Actinomycetota</taxon>
        <taxon>Actinomycetes</taxon>
        <taxon>Propionibacteriales</taxon>
        <taxon>Propionibacteriaceae</taxon>
        <taxon>Tessaracoccus</taxon>
    </lineage>
</organism>
<dbReference type="InterPro" id="IPR044068">
    <property type="entry name" value="CB"/>
</dbReference>
<gene>
    <name evidence="4" type="ORF">BW733_06240</name>
</gene>
<dbReference type="InterPro" id="IPR010998">
    <property type="entry name" value="Integrase_recombinase_N"/>
</dbReference>
<dbReference type="GO" id="GO:0015074">
    <property type="term" value="P:DNA integration"/>
    <property type="evidence" value="ECO:0007669"/>
    <property type="project" value="InterPro"/>
</dbReference>
<dbReference type="Pfam" id="PF02899">
    <property type="entry name" value="Phage_int_SAM_1"/>
    <property type="match status" value="1"/>
</dbReference>
<evidence type="ECO:0000256" key="1">
    <source>
        <dbReference type="ARBA" id="ARBA00023125"/>
    </source>
</evidence>
<dbReference type="GO" id="GO:0003677">
    <property type="term" value="F:DNA binding"/>
    <property type="evidence" value="ECO:0007669"/>
    <property type="project" value="UniProtKB-UniRule"/>
</dbReference>
<dbReference type="AlphaFoldDB" id="A0A1Q2CWM1"/>
<evidence type="ECO:0000256" key="2">
    <source>
        <dbReference type="PROSITE-ProRule" id="PRU01248"/>
    </source>
</evidence>
<dbReference type="Proteomes" id="UP000188235">
    <property type="component" value="Chromosome"/>
</dbReference>
<evidence type="ECO:0000313" key="5">
    <source>
        <dbReference type="Proteomes" id="UP000188235"/>
    </source>
</evidence>
<dbReference type="RefSeq" id="WP_202970297.1">
    <property type="nucleotide sequence ID" value="NZ_CP019607.1"/>
</dbReference>
<dbReference type="SUPFAM" id="SSF47823">
    <property type="entry name" value="lambda integrase-like, N-terminal domain"/>
    <property type="match status" value="1"/>
</dbReference>
<accession>A0A1Q2CWM1</accession>
<dbReference type="InterPro" id="IPR004107">
    <property type="entry name" value="Integrase_SAM-like_N"/>
</dbReference>
<evidence type="ECO:0000259" key="3">
    <source>
        <dbReference type="PROSITE" id="PS51900"/>
    </source>
</evidence>
<sequence length="274" mass="30359">MDNDDVLLLERDAQSWRLRCDSNPELVSQANAYLGYLADRNYSPRTVRTYGYGLLAFHRWLHHVGLSVGDVVTDDVLGFLSACRQETIPGRPGPNVVDLAGRPTDRLAPASVNLRLAAVAGMFEFLSMRDPGMRSPIPKGKPSSWFATGERTGMLVHTRRRPAPRSRLRLRTDTVEPATTWLTGPTIKTALAGGHCLRAPAQQACTYANICEHCPSFHTTIQDIPILTRQRDTAAVLADDAQHRGWDSETERHLKLITRLNTLIDTATTRPNAG</sequence>
<dbReference type="Gene3D" id="1.10.150.130">
    <property type="match status" value="1"/>
</dbReference>
<proteinExistence type="predicted"/>
<dbReference type="KEGG" id="tfa:BW733_06240"/>
<protein>
    <recommendedName>
        <fullName evidence="3">Core-binding (CB) domain-containing protein</fullName>
    </recommendedName>
</protein>